<feature type="domain" description="Small ribosomal subunit protein eS31" evidence="7">
    <location>
        <begin position="7"/>
        <end position="49"/>
    </location>
</feature>
<dbReference type="SMART" id="SM01402">
    <property type="entry name" value="Ribosomal_S27"/>
    <property type="match status" value="1"/>
</dbReference>
<accession>A0A2R7Y8G2</accession>
<dbReference type="Pfam" id="PF01599">
    <property type="entry name" value="Ribosomal_S27"/>
    <property type="match status" value="1"/>
</dbReference>
<dbReference type="GO" id="GO:0008270">
    <property type="term" value="F:zinc ion binding"/>
    <property type="evidence" value="ECO:0007669"/>
    <property type="project" value="UniProtKB-UniRule"/>
</dbReference>
<dbReference type="NCBIfam" id="NF001669">
    <property type="entry name" value="PRK00432.1"/>
    <property type="match status" value="1"/>
</dbReference>
<evidence type="ECO:0000256" key="1">
    <source>
        <dbReference type="ARBA" id="ARBA00022723"/>
    </source>
</evidence>
<dbReference type="GO" id="GO:0006412">
    <property type="term" value="P:translation"/>
    <property type="evidence" value="ECO:0007669"/>
    <property type="project" value="UniProtKB-UniRule"/>
</dbReference>
<evidence type="ECO:0000313" key="9">
    <source>
        <dbReference type="Proteomes" id="UP000244066"/>
    </source>
</evidence>
<feature type="binding site" evidence="6">
    <location>
        <position position="28"/>
    </location>
    <ligand>
        <name>Zn(2+)</name>
        <dbReference type="ChEBI" id="CHEBI:29105"/>
    </ligand>
</feature>
<feature type="binding site" evidence="6">
    <location>
        <position position="43"/>
    </location>
    <ligand>
        <name>Zn(2+)</name>
        <dbReference type="ChEBI" id="CHEBI:29105"/>
    </ligand>
</feature>
<dbReference type="GO" id="GO:0003735">
    <property type="term" value="F:structural constituent of ribosome"/>
    <property type="evidence" value="ECO:0007669"/>
    <property type="project" value="InterPro"/>
</dbReference>
<comment type="similarity">
    <text evidence="6">Belongs to the eukaryotic ribosomal protein eS31 family.</text>
</comment>
<keyword evidence="2 6" id="KW-0863">Zinc-finger</keyword>
<feature type="binding site" evidence="6">
    <location>
        <position position="46"/>
    </location>
    <ligand>
        <name>Zn(2+)</name>
        <dbReference type="ChEBI" id="CHEBI:29105"/>
    </ligand>
</feature>
<dbReference type="GO" id="GO:0005840">
    <property type="term" value="C:ribosome"/>
    <property type="evidence" value="ECO:0007669"/>
    <property type="project" value="UniProtKB-KW"/>
</dbReference>
<dbReference type="InterPro" id="IPR011332">
    <property type="entry name" value="Ribosomal_zn-bd"/>
</dbReference>
<keyword evidence="1 6" id="KW-0479">Metal-binding</keyword>
<evidence type="ECO:0000259" key="7">
    <source>
        <dbReference type="SMART" id="SM01402"/>
    </source>
</evidence>
<comment type="caution">
    <text evidence="8">The sequence shown here is derived from an EMBL/GenBank/DDBJ whole genome shotgun (WGS) entry which is preliminary data.</text>
</comment>
<name>A0A2R7Y8G2_9ARCH</name>
<evidence type="ECO:0000256" key="4">
    <source>
        <dbReference type="ARBA" id="ARBA00022980"/>
    </source>
</evidence>
<dbReference type="Proteomes" id="UP000244066">
    <property type="component" value="Unassembled WGS sequence"/>
</dbReference>
<dbReference type="Gene3D" id="6.20.50.180">
    <property type="match status" value="1"/>
</dbReference>
<dbReference type="HAMAP" id="MF_00777">
    <property type="entry name" value="Ribosomal_eS31"/>
    <property type="match status" value="1"/>
</dbReference>
<keyword evidence="5 6" id="KW-0687">Ribonucleoprotein</keyword>
<evidence type="ECO:0000313" key="8">
    <source>
        <dbReference type="EMBL" id="PUA33841.1"/>
    </source>
</evidence>
<dbReference type="SUPFAM" id="SSF57829">
    <property type="entry name" value="Zn-binding ribosomal proteins"/>
    <property type="match status" value="1"/>
</dbReference>
<gene>
    <name evidence="6" type="primary">rps27ae</name>
    <name evidence="8" type="ORF">B9J98_02400</name>
</gene>
<comment type="caution">
    <text evidence="6">Lacks conserved residue(s) required for the propagation of feature annotation.</text>
</comment>
<dbReference type="EMBL" id="NDWU01000004">
    <property type="protein sequence ID" value="PUA33841.1"/>
    <property type="molecule type" value="Genomic_DNA"/>
</dbReference>
<comment type="cofactor">
    <cofactor evidence="6">
        <name>Zn(2+)</name>
        <dbReference type="ChEBI" id="CHEBI:29105"/>
    </cofactor>
    <text evidence="6">Binds 1 zinc ion per subunit.</text>
</comment>
<organism evidence="8 9">
    <name type="scientific">Candidatus Terraquivivens tikiterensis</name>
    <dbReference type="NCBI Taxonomy" id="1980982"/>
    <lineage>
        <taxon>Archaea</taxon>
        <taxon>Nitrososphaerota</taxon>
        <taxon>Candidatus Wolframiiraptoraceae</taxon>
        <taxon>Candidatus Terraquivivens</taxon>
    </lineage>
</organism>
<dbReference type="InterPro" id="IPR022845">
    <property type="entry name" value="Ribosomal_eS31_arc"/>
</dbReference>
<dbReference type="AlphaFoldDB" id="A0A2R7Y8G2"/>
<keyword evidence="3 6" id="KW-0862">Zinc</keyword>
<protein>
    <recommendedName>
        <fullName evidence="6">Small ribosomal subunit protein eS31</fullName>
    </recommendedName>
</protein>
<proteinExistence type="inferred from homology"/>
<feature type="binding site" evidence="6">
    <location>
        <position position="25"/>
    </location>
    <ligand>
        <name>Zn(2+)</name>
        <dbReference type="ChEBI" id="CHEBI:29105"/>
    </ligand>
</feature>
<comment type="subunit">
    <text evidence="6">Part of the 30S ribosomal subunit.</text>
</comment>
<sequence length="55" mass="6405">MGRQAKLWAKYKLEGDKLTKSVLFCPRCGKGYVMAEHADRYTCGNCHYTEFKSRK</sequence>
<dbReference type="GO" id="GO:1990904">
    <property type="term" value="C:ribonucleoprotein complex"/>
    <property type="evidence" value="ECO:0007669"/>
    <property type="project" value="UniProtKB-KW"/>
</dbReference>
<dbReference type="InterPro" id="IPR002906">
    <property type="entry name" value="Ribosomal_eS31"/>
</dbReference>
<keyword evidence="4 6" id="KW-0689">Ribosomal protein</keyword>
<evidence type="ECO:0000256" key="5">
    <source>
        <dbReference type="ARBA" id="ARBA00023274"/>
    </source>
</evidence>
<evidence type="ECO:0000256" key="3">
    <source>
        <dbReference type="ARBA" id="ARBA00022833"/>
    </source>
</evidence>
<evidence type="ECO:0000256" key="2">
    <source>
        <dbReference type="ARBA" id="ARBA00022771"/>
    </source>
</evidence>
<evidence type="ECO:0000256" key="6">
    <source>
        <dbReference type="HAMAP-Rule" id="MF_00777"/>
    </source>
</evidence>
<reference evidence="8 9" key="1">
    <citation type="submission" date="2017-04" db="EMBL/GenBank/DDBJ databases">
        <title>Draft Aigarchaeota genome from a New Zealand hot spring.</title>
        <authorList>
            <person name="Reysenbach A.-L."/>
            <person name="Donaho J.A."/>
            <person name="Gerhart J."/>
            <person name="Kelley J.F."/>
            <person name="Kouba K."/>
            <person name="Podar M."/>
            <person name="Stott M."/>
        </authorList>
    </citation>
    <scope>NUCLEOTIDE SEQUENCE [LARGE SCALE GENOMIC DNA]</scope>
    <source>
        <strain evidence="8">NZ13_MG1</strain>
    </source>
</reference>